<evidence type="ECO:0000313" key="3">
    <source>
        <dbReference type="Proteomes" id="UP000199214"/>
    </source>
</evidence>
<protein>
    <recommendedName>
        <fullName evidence="4">DUF2946 domain-containing protein</fullName>
    </recommendedName>
</protein>
<accession>A0A1H7P357</accession>
<feature type="signal peptide" evidence="1">
    <location>
        <begin position="1"/>
        <end position="19"/>
    </location>
</feature>
<name>A0A1H7P357_9SPHN</name>
<gene>
    <name evidence="2" type="ORF">SAMN05216382_1741</name>
</gene>
<keyword evidence="1" id="KW-0732">Signal</keyword>
<keyword evidence="3" id="KW-1185">Reference proteome</keyword>
<proteinExistence type="predicted"/>
<dbReference type="OrthoDB" id="7572884at2"/>
<sequence>MLRRLLLLLALLVALPATARPACHDAGTPVAHAAMAAASDHRATHRDHHQAPAAPHDCLGCIPPDMLLGTPVRGTLLPPTRALSVIATAFVAGEALRPTPPPPKKA</sequence>
<dbReference type="EMBL" id="FNZZ01000003">
    <property type="protein sequence ID" value="SEL29728.1"/>
    <property type="molecule type" value="Genomic_DNA"/>
</dbReference>
<reference evidence="3" key="1">
    <citation type="submission" date="2016-10" db="EMBL/GenBank/DDBJ databases">
        <authorList>
            <person name="Varghese N."/>
            <person name="Submissions S."/>
        </authorList>
    </citation>
    <scope>NUCLEOTIDE SEQUENCE [LARGE SCALE GENOMIC DNA]</scope>
    <source>
        <strain evidence="3">JS21-1</strain>
    </source>
</reference>
<feature type="chain" id="PRO_5011731800" description="DUF2946 domain-containing protein" evidence="1">
    <location>
        <begin position="20"/>
        <end position="106"/>
    </location>
</feature>
<dbReference type="STRING" id="1855283.SAMN05216382_1741"/>
<evidence type="ECO:0000256" key="1">
    <source>
        <dbReference type="SAM" id="SignalP"/>
    </source>
</evidence>
<evidence type="ECO:0000313" key="2">
    <source>
        <dbReference type="EMBL" id="SEL29728.1"/>
    </source>
</evidence>
<dbReference type="Proteomes" id="UP000199214">
    <property type="component" value="Unassembled WGS sequence"/>
</dbReference>
<dbReference type="RefSeq" id="WP_093005410.1">
    <property type="nucleotide sequence ID" value="NZ_FNZZ01000003.1"/>
</dbReference>
<dbReference type="AlphaFoldDB" id="A0A1H7P357"/>
<evidence type="ECO:0008006" key="4">
    <source>
        <dbReference type="Google" id="ProtNLM"/>
    </source>
</evidence>
<organism evidence="2 3">
    <name type="scientific">Sphingomonas palmae</name>
    <dbReference type="NCBI Taxonomy" id="1855283"/>
    <lineage>
        <taxon>Bacteria</taxon>
        <taxon>Pseudomonadati</taxon>
        <taxon>Pseudomonadota</taxon>
        <taxon>Alphaproteobacteria</taxon>
        <taxon>Sphingomonadales</taxon>
        <taxon>Sphingomonadaceae</taxon>
        <taxon>Sphingomonas</taxon>
    </lineage>
</organism>